<protein>
    <submittedName>
        <fullName evidence="5">MCE family protein</fullName>
    </submittedName>
</protein>
<feature type="transmembrane region" description="Helical" evidence="2">
    <location>
        <begin position="12"/>
        <end position="34"/>
    </location>
</feature>
<feature type="compositionally biased region" description="Basic and acidic residues" evidence="1">
    <location>
        <begin position="329"/>
        <end position="347"/>
    </location>
</feature>
<gene>
    <name evidence="5" type="ORF">E1181_07245</name>
</gene>
<dbReference type="Pfam" id="PF11887">
    <property type="entry name" value="Mce4_CUP1"/>
    <property type="match status" value="1"/>
</dbReference>
<name>A0A4R4W5G9_9PSEU</name>
<dbReference type="Proteomes" id="UP000295674">
    <property type="component" value="Unassembled WGS sequence"/>
</dbReference>
<dbReference type="Pfam" id="PF02470">
    <property type="entry name" value="MlaD"/>
    <property type="match status" value="1"/>
</dbReference>
<organism evidence="5 6">
    <name type="scientific">Saccharopolyspora terrae</name>
    <dbReference type="NCBI Taxonomy" id="2530384"/>
    <lineage>
        <taxon>Bacteria</taxon>
        <taxon>Bacillati</taxon>
        <taxon>Actinomycetota</taxon>
        <taxon>Actinomycetes</taxon>
        <taxon>Pseudonocardiales</taxon>
        <taxon>Pseudonocardiaceae</taxon>
        <taxon>Saccharopolyspora</taxon>
    </lineage>
</organism>
<evidence type="ECO:0000313" key="6">
    <source>
        <dbReference type="Proteomes" id="UP000295674"/>
    </source>
</evidence>
<dbReference type="PANTHER" id="PTHR33371:SF19">
    <property type="entry name" value="MCE-FAMILY PROTEIN MCE4A"/>
    <property type="match status" value="1"/>
</dbReference>
<proteinExistence type="predicted"/>
<comment type="caution">
    <text evidence="5">The sequence shown here is derived from an EMBL/GenBank/DDBJ whole genome shotgun (WGS) entry which is preliminary data.</text>
</comment>
<keyword evidence="6" id="KW-1185">Reference proteome</keyword>
<dbReference type="InterPro" id="IPR003399">
    <property type="entry name" value="Mce/MlaD"/>
</dbReference>
<dbReference type="OrthoDB" id="3460188at2"/>
<dbReference type="EMBL" id="SMKS01000007">
    <property type="protein sequence ID" value="TDD08340.1"/>
    <property type="molecule type" value="Genomic_DNA"/>
</dbReference>
<feature type="region of interest" description="Disordered" evidence="1">
    <location>
        <begin position="329"/>
        <end position="398"/>
    </location>
</feature>
<reference evidence="5 6" key="1">
    <citation type="submission" date="2019-03" db="EMBL/GenBank/DDBJ databases">
        <title>Draft genome sequences of novel Actinobacteria.</title>
        <authorList>
            <person name="Sahin N."/>
            <person name="Ay H."/>
            <person name="Saygin H."/>
        </authorList>
    </citation>
    <scope>NUCLEOTIDE SEQUENCE [LARGE SCALE GENOMIC DNA]</scope>
    <source>
        <strain evidence="5 6">16K309</strain>
    </source>
</reference>
<evidence type="ECO:0000259" key="4">
    <source>
        <dbReference type="Pfam" id="PF11887"/>
    </source>
</evidence>
<dbReference type="GO" id="GO:0051701">
    <property type="term" value="P:biological process involved in interaction with host"/>
    <property type="evidence" value="ECO:0007669"/>
    <property type="project" value="TreeGrafter"/>
</dbReference>
<feature type="domain" description="Mce/MlaD" evidence="3">
    <location>
        <begin position="43"/>
        <end position="119"/>
    </location>
</feature>
<dbReference type="InterPro" id="IPR052336">
    <property type="entry name" value="MlaD_Phospholipid_Transporter"/>
</dbReference>
<keyword evidence="2" id="KW-0472">Membrane</keyword>
<keyword evidence="2" id="KW-1133">Transmembrane helix</keyword>
<keyword evidence="2" id="KW-0812">Transmembrane</keyword>
<accession>A0A4R4W5G9</accession>
<evidence type="ECO:0000256" key="2">
    <source>
        <dbReference type="SAM" id="Phobius"/>
    </source>
</evidence>
<dbReference type="InterPro" id="IPR005693">
    <property type="entry name" value="Mce"/>
</dbReference>
<evidence type="ECO:0000313" key="5">
    <source>
        <dbReference type="EMBL" id="TDD08340.1"/>
    </source>
</evidence>
<dbReference type="GO" id="GO:0005576">
    <property type="term" value="C:extracellular region"/>
    <property type="evidence" value="ECO:0007669"/>
    <property type="project" value="TreeGrafter"/>
</dbReference>
<feature type="domain" description="Mammalian cell entry C-terminal" evidence="4">
    <location>
        <begin position="124"/>
        <end position="346"/>
    </location>
</feature>
<dbReference type="PANTHER" id="PTHR33371">
    <property type="entry name" value="INTERMEMBRANE PHOSPHOLIPID TRANSPORT SYSTEM BINDING PROTEIN MLAD-RELATED"/>
    <property type="match status" value="1"/>
</dbReference>
<dbReference type="RefSeq" id="WP_132673169.1">
    <property type="nucleotide sequence ID" value="NZ_SMKS01000007.1"/>
</dbReference>
<dbReference type="InterPro" id="IPR024516">
    <property type="entry name" value="Mce_C"/>
</dbReference>
<evidence type="ECO:0000256" key="1">
    <source>
        <dbReference type="SAM" id="MobiDB-lite"/>
    </source>
</evidence>
<evidence type="ECO:0000259" key="3">
    <source>
        <dbReference type="Pfam" id="PF02470"/>
    </source>
</evidence>
<feature type="compositionally biased region" description="Low complexity" evidence="1">
    <location>
        <begin position="378"/>
        <end position="394"/>
    </location>
</feature>
<sequence length="440" mass="47889">MRAGERAEVVRRRVVGAVFISVIVLFLASTVAVYQKAFTPVVDVLLRTDRVGNQLQPPSDVKVRGLVVGEVREVRATASGAELDLALHPDKAHLIPAGVTARLLPKTLFGERYVSLVPPPEPSRESLRDDAVIEQDRSEASIELEKVLSDLMPVLQAVRPDKLATTLNTVSMALDGRGEQLGETLVATNRYLEQFNPALPELKGNIQALADVAHLYAETTPELTQALRDLAVNHRTVADNRAGLDRLYRTVTTGAGDLDGFLRANKENIIGLNAASREHLRLLARYSPEYPCLFDDLADAVPRLDQVAGKGTDTPGVIRLRVQISDSADKYLPGHDEPSWQDRRGPRCYDQVPMPADLPGGGPPRDGSTHPPQREQRTPPASTSPSSFTGTAGSMQHSPAEQRLIAALLSPATRLRPDEVPAWSTLLVGPLYRGAEVQVR</sequence>
<dbReference type="AlphaFoldDB" id="A0A4R4W5G9"/>
<dbReference type="NCBIfam" id="TIGR00996">
    <property type="entry name" value="Mtu_fam_mce"/>
    <property type="match status" value="1"/>
</dbReference>